<dbReference type="Proteomes" id="UP000009168">
    <property type="component" value="Unassembled WGS sequence"/>
</dbReference>
<proteinExistence type="predicted"/>
<dbReference type="STRING" id="312017.Q22CM6"/>
<dbReference type="SUPFAM" id="SSF49452">
    <property type="entry name" value="Starch-binding domain-like"/>
    <property type="match status" value="1"/>
</dbReference>
<keyword evidence="2" id="KW-0833">Ubl conjugation pathway</keyword>
<dbReference type="PANTHER" id="PTHR46116:SF39">
    <property type="entry name" value="BACULOVIRAL IAP REPEAT-CONTAINING PROTEIN 6"/>
    <property type="match status" value="1"/>
</dbReference>
<keyword evidence="1" id="KW-0808">Transferase</keyword>
<dbReference type="InterPro" id="IPR000608">
    <property type="entry name" value="UBC"/>
</dbReference>
<dbReference type="Pfam" id="PF00686">
    <property type="entry name" value="CBM_20"/>
    <property type="match status" value="1"/>
</dbReference>
<dbReference type="GO" id="GO:0016740">
    <property type="term" value="F:transferase activity"/>
    <property type="evidence" value="ECO:0007669"/>
    <property type="project" value="UniProtKB-KW"/>
</dbReference>
<dbReference type="CDD" id="cd23810">
    <property type="entry name" value="UBCc_BIRC6"/>
    <property type="match status" value="1"/>
</dbReference>
<dbReference type="EMBL" id="GG662566">
    <property type="protein sequence ID" value="EAR83026.2"/>
    <property type="molecule type" value="Genomic_DNA"/>
</dbReference>
<reference evidence="7" key="1">
    <citation type="journal article" date="2006" name="PLoS Biol.">
        <title>Macronuclear genome sequence of the ciliate Tetrahymena thermophila, a model eukaryote.</title>
        <authorList>
            <person name="Eisen J.A."/>
            <person name="Coyne R.S."/>
            <person name="Wu M."/>
            <person name="Wu D."/>
            <person name="Thiagarajan M."/>
            <person name="Wortman J.R."/>
            <person name="Badger J.H."/>
            <person name="Ren Q."/>
            <person name="Amedeo P."/>
            <person name="Jones K.M."/>
            <person name="Tallon L.J."/>
            <person name="Delcher A.L."/>
            <person name="Salzberg S.L."/>
            <person name="Silva J.C."/>
            <person name="Haas B.J."/>
            <person name="Majoros W.H."/>
            <person name="Farzad M."/>
            <person name="Carlton J.M."/>
            <person name="Smith R.K. Jr."/>
            <person name="Garg J."/>
            <person name="Pearlman R.E."/>
            <person name="Karrer K.M."/>
            <person name="Sun L."/>
            <person name="Manning G."/>
            <person name="Elde N.C."/>
            <person name="Turkewitz A.P."/>
            <person name="Asai D.J."/>
            <person name="Wilkes D.E."/>
            <person name="Wang Y."/>
            <person name="Cai H."/>
            <person name="Collins K."/>
            <person name="Stewart B.A."/>
            <person name="Lee S.R."/>
            <person name="Wilamowska K."/>
            <person name="Weinberg Z."/>
            <person name="Ruzzo W.L."/>
            <person name="Wloga D."/>
            <person name="Gaertig J."/>
            <person name="Frankel J."/>
            <person name="Tsao C.-C."/>
            <person name="Gorovsky M.A."/>
            <person name="Keeling P.J."/>
            <person name="Waller R.F."/>
            <person name="Patron N.J."/>
            <person name="Cherry J.M."/>
            <person name="Stover N.A."/>
            <person name="Krieger C.J."/>
            <person name="del Toro C."/>
            <person name="Ryder H.F."/>
            <person name="Williamson S.C."/>
            <person name="Barbeau R.A."/>
            <person name="Hamilton E.P."/>
            <person name="Orias E."/>
        </authorList>
    </citation>
    <scope>NUCLEOTIDE SEQUENCE [LARGE SCALE GENOMIC DNA]</scope>
    <source>
        <strain evidence="7">SB210</strain>
    </source>
</reference>
<dbReference type="CDD" id="cd05467">
    <property type="entry name" value="CBM20"/>
    <property type="match status" value="1"/>
</dbReference>
<dbReference type="InterPro" id="IPR013784">
    <property type="entry name" value="Carb-bd-like_fold"/>
</dbReference>
<dbReference type="SMART" id="SM00212">
    <property type="entry name" value="UBCc"/>
    <property type="match status" value="1"/>
</dbReference>
<dbReference type="HOGENOM" id="CLU_532671_0_0_1"/>
<evidence type="ECO:0000259" key="5">
    <source>
        <dbReference type="PROSITE" id="PS51166"/>
    </source>
</evidence>
<evidence type="ECO:0000256" key="3">
    <source>
        <dbReference type="SAM" id="MobiDB-lite"/>
    </source>
</evidence>
<feature type="domain" description="CBM20" evidence="5">
    <location>
        <begin position="1"/>
        <end position="108"/>
    </location>
</feature>
<feature type="compositionally biased region" description="Polar residues" evidence="3">
    <location>
        <begin position="164"/>
        <end position="179"/>
    </location>
</feature>
<dbReference type="eggNOG" id="KOG0895">
    <property type="taxonomic scope" value="Eukaryota"/>
</dbReference>
<accession>Q22CM6</accession>
<evidence type="ECO:0000313" key="6">
    <source>
        <dbReference type="EMBL" id="EAR83026.2"/>
    </source>
</evidence>
<organism evidence="6 7">
    <name type="scientific">Tetrahymena thermophila (strain SB210)</name>
    <dbReference type="NCBI Taxonomy" id="312017"/>
    <lineage>
        <taxon>Eukaryota</taxon>
        <taxon>Sar</taxon>
        <taxon>Alveolata</taxon>
        <taxon>Ciliophora</taxon>
        <taxon>Intramacronucleata</taxon>
        <taxon>Oligohymenophorea</taxon>
        <taxon>Hymenostomatida</taxon>
        <taxon>Tetrahymenina</taxon>
        <taxon>Tetrahymenidae</taxon>
        <taxon>Tetrahymena</taxon>
    </lineage>
</organism>
<dbReference type="PROSITE" id="PS50127">
    <property type="entry name" value="UBC_2"/>
    <property type="match status" value="1"/>
</dbReference>
<keyword evidence="7" id="KW-1185">Reference proteome</keyword>
<dbReference type="InterPro" id="IPR016135">
    <property type="entry name" value="UBQ-conjugating_enzyme/RWD"/>
</dbReference>
<dbReference type="InParanoid" id="Q22CM6"/>
<sequence length="494" mass="57357">MINIRFEAKVHTSFGQKVLLVGNHPQLGDWQPANGLQLSTYEGLYPIWRSEQQLRIPEGFDLEFKIIVINNNQQLDHWENLPQNRTYTPSLCKESVLLRMHESSLWIEEFYDGPVDKIHENSLQNYTRIMAPMKIRSSRILNPVIANQPTKKQEEKQVRKAEENSLNSESITIESNGNKPNEKDGETKKLSHPLKENLQQTENQQETEQTNTIKYFYKQIASKSESVLVSTHVKVQRLKNELKQLAKSLPIQSSNSIFLVYDEQRLDVMRALIFGSEDTPYAHGAYFFDIFIPDDYPQNPPKVSIVSTKDNSIRFNPNLYADGLVCISLLGTWEGDQSENWDPTNSNIYQILISIQSLIMNEDVYFNEPYYQEWKGSEQGDKCNRAYSNIVKYYNIQHAIGDMIENPPYEFQQVIYTHFLLKREAIKATAQAWIEQAKKGEECLYDELIEDHNQQISSKFSSEKDAYLHSLQEEVERVNKLLDSLDERLVLISS</sequence>
<name>Q22CM6_TETTS</name>
<feature type="compositionally biased region" description="Basic and acidic residues" evidence="3">
    <location>
        <begin position="151"/>
        <end position="163"/>
    </location>
</feature>
<dbReference type="SMART" id="SM01065">
    <property type="entry name" value="CBM_2"/>
    <property type="match status" value="1"/>
</dbReference>
<dbReference type="InterPro" id="IPR013783">
    <property type="entry name" value="Ig-like_fold"/>
</dbReference>
<dbReference type="RefSeq" id="XP_001030689.2">
    <property type="nucleotide sequence ID" value="XM_001030689.3"/>
</dbReference>
<dbReference type="InterPro" id="IPR002044">
    <property type="entry name" value="CBM20"/>
</dbReference>
<dbReference type="KEGG" id="tet:TTHERM_01027520"/>
<evidence type="ECO:0000256" key="1">
    <source>
        <dbReference type="ARBA" id="ARBA00022679"/>
    </source>
</evidence>
<dbReference type="OrthoDB" id="47801at2759"/>
<feature type="region of interest" description="Disordered" evidence="3">
    <location>
        <begin position="144"/>
        <end position="189"/>
    </location>
</feature>
<gene>
    <name evidence="6" type="ORF">TTHERM_01027520</name>
</gene>
<dbReference type="GeneID" id="7840258"/>
<evidence type="ECO:0000259" key="4">
    <source>
        <dbReference type="PROSITE" id="PS50127"/>
    </source>
</evidence>
<dbReference type="PANTHER" id="PTHR46116">
    <property type="entry name" value="(E3-INDEPENDENT) E2 UBIQUITIN-CONJUGATING ENZYME"/>
    <property type="match status" value="1"/>
</dbReference>
<protein>
    <submittedName>
        <fullName evidence="6">Ubiquitin-conjugating enzyme</fullName>
    </submittedName>
</protein>
<dbReference type="Pfam" id="PF00179">
    <property type="entry name" value="UQ_con"/>
    <property type="match status" value="1"/>
</dbReference>
<dbReference type="Gene3D" id="2.60.40.10">
    <property type="entry name" value="Immunoglobulins"/>
    <property type="match status" value="1"/>
</dbReference>
<evidence type="ECO:0000313" key="7">
    <source>
        <dbReference type="Proteomes" id="UP000009168"/>
    </source>
</evidence>
<evidence type="ECO:0000256" key="2">
    <source>
        <dbReference type="ARBA" id="ARBA00022786"/>
    </source>
</evidence>
<dbReference type="PROSITE" id="PS51166">
    <property type="entry name" value="CBM20"/>
    <property type="match status" value="1"/>
</dbReference>
<dbReference type="SUPFAM" id="SSF54495">
    <property type="entry name" value="UBC-like"/>
    <property type="match status" value="1"/>
</dbReference>
<dbReference type="Gene3D" id="3.10.110.10">
    <property type="entry name" value="Ubiquitin Conjugating Enzyme"/>
    <property type="match status" value="1"/>
</dbReference>
<feature type="compositionally biased region" description="Basic and acidic residues" evidence="3">
    <location>
        <begin position="180"/>
        <end position="189"/>
    </location>
</feature>
<feature type="domain" description="UBC core" evidence="4">
    <location>
        <begin position="233"/>
        <end position="400"/>
    </location>
</feature>
<dbReference type="GO" id="GO:2001070">
    <property type="term" value="F:starch binding"/>
    <property type="evidence" value="ECO:0007669"/>
    <property type="project" value="InterPro"/>
</dbReference>
<dbReference type="AlphaFoldDB" id="Q22CM6"/>